<accession>A0A316AA85</accession>
<dbReference type="InterPro" id="IPR000748">
    <property type="entry name" value="PsdUridine_synth_RsuA/RluB/E/F"/>
</dbReference>
<evidence type="ECO:0000313" key="9">
    <source>
        <dbReference type="Proteomes" id="UP000245469"/>
    </source>
</evidence>
<keyword evidence="4" id="KW-0694">RNA-binding</keyword>
<evidence type="ECO:0000256" key="2">
    <source>
        <dbReference type="ARBA" id="ARBA00008348"/>
    </source>
</evidence>
<dbReference type="CDD" id="cd00165">
    <property type="entry name" value="S4"/>
    <property type="match status" value="1"/>
</dbReference>
<dbReference type="PANTHER" id="PTHR47683:SF2">
    <property type="entry name" value="RNA-BINDING S4 DOMAIN-CONTAINING PROTEIN"/>
    <property type="match status" value="1"/>
</dbReference>
<dbReference type="InterPro" id="IPR002942">
    <property type="entry name" value="S4_RNA-bd"/>
</dbReference>
<dbReference type="SMART" id="SM00363">
    <property type="entry name" value="S4"/>
    <property type="match status" value="1"/>
</dbReference>
<keyword evidence="3 5" id="KW-0413">Isomerase</keyword>
<dbReference type="InterPro" id="IPR036986">
    <property type="entry name" value="S4_RNA-bd_sf"/>
</dbReference>
<keyword evidence="9" id="KW-1185">Reference proteome</keyword>
<reference evidence="8 9" key="1">
    <citation type="submission" date="2018-03" db="EMBL/GenBank/DDBJ databases">
        <title>Genomic Encyclopedia of Archaeal and Bacterial Type Strains, Phase II (KMG-II): from individual species to whole genera.</title>
        <authorList>
            <person name="Goeker M."/>
        </authorList>
    </citation>
    <scope>NUCLEOTIDE SEQUENCE [LARGE SCALE GENOMIC DNA]</scope>
    <source>
        <strain evidence="8 9">DSM 44889</strain>
    </source>
</reference>
<evidence type="ECO:0000256" key="4">
    <source>
        <dbReference type="PROSITE-ProRule" id="PRU00182"/>
    </source>
</evidence>
<evidence type="ECO:0000256" key="5">
    <source>
        <dbReference type="RuleBase" id="RU003887"/>
    </source>
</evidence>
<evidence type="ECO:0000313" key="8">
    <source>
        <dbReference type="EMBL" id="PWJ54685.1"/>
    </source>
</evidence>
<evidence type="ECO:0000256" key="6">
    <source>
        <dbReference type="SAM" id="MobiDB-lite"/>
    </source>
</evidence>
<dbReference type="PROSITE" id="PS50889">
    <property type="entry name" value="S4"/>
    <property type="match status" value="1"/>
</dbReference>
<dbReference type="InterPro" id="IPR020103">
    <property type="entry name" value="PsdUridine_synth_cat_dom_sf"/>
</dbReference>
<dbReference type="Gene3D" id="3.30.70.580">
    <property type="entry name" value="Pseudouridine synthase I, catalytic domain, N-terminal subdomain"/>
    <property type="match status" value="1"/>
</dbReference>
<feature type="region of interest" description="Disordered" evidence="6">
    <location>
        <begin position="248"/>
        <end position="319"/>
    </location>
</feature>
<feature type="compositionally biased region" description="Low complexity" evidence="6">
    <location>
        <begin position="287"/>
        <end position="319"/>
    </location>
</feature>
<dbReference type="EMBL" id="QGDQ01000006">
    <property type="protein sequence ID" value="PWJ54685.1"/>
    <property type="molecule type" value="Genomic_DNA"/>
</dbReference>
<dbReference type="Pfam" id="PF01479">
    <property type="entry name" value="S4"/>
    <property type="match status" value="1"/>
</dbReference>
<dbReference type="Gene3D" id="3.10.290.10">
    <property type="entry name" value="RNA-binding S4 domain"/>
    <property type="match status" value="1"/>
</dbReference>
<sequence>MSQQREEHDVHDPDGVRLQKVLAGAGMGSRRACEELIARGRVRVDGEVVTELGVRVDPSTAQVEVDGMLLQLDTTKVYLAMNKPRGYLSAMSDPEGRLTLADILDDRTEQGVRLFHVGRLDVDTEGLILLTNDGDLAHRLQHPSFEVPRTYVAEVHGPVERGIGKRLRDGVELEDGLAKADSFRLVDSAPGKAFVEIVLHEGRKHVVRRMLEEVGYPVIRLARTAIGPIHLGDLRPGVTRALTREEVSTLRSAGPGSQPGGRTPRPKGQRPVAKAPDRKGIQMVTGSARRTAASSKSTRAAKVAKARGAAQQRRQNGGR</sequence>
<organism evidence="8 9">
    <name type="scientific">Quadrisphaera granulorum</name>
    <dbReference type="NCBI Taxonomy" id="317664"/>
    <lineage>
        <taxon>Bacteria</taxon>
        <taxon>Bacillati</taxon>
        <taxon>Actinomycetota</taxon>
        <taxon>Actinomycetes</taxon>
        <taxon>Kineosporiales</taxon>
        <taxon>Kineosporiaceae</taxon>
        <taxon>Quadrisphaera</taxon>
    </lineage>
</organism>
<comment type="catalytic activity">
    <reaction evidence="1">
        <text>a uridine in RNA = a pseudouridine in RNA</text>
        <dbReference type="Rhea" id="RHEA:48348"/>
        <dbReference type="Rhea" id="RHEA-COMP:12068"/>
        <dbReference type="Rhea" id="RHEA-COMP:12069"/>
        <dbReference type="ChEBI" id="CHEBI:65314"/>
        <dbReference type="ChEBI" id="CHEBI:65315"/>
    </reaction>
</comment>
<evidence type="ECO:0000256" key="3">
    <source>
        <dbReference type="ARBA" id="ARBA00023235"/>
    </source>
</evidence>
<feature type="domain" description="RNA-binding S4" evidence="7">
    <location>
        <begin position="16"/>
        <end position="80"/>
    </location>
</feature>
<dbReference type="Pfam" id="PF00849">
    <property type="entry name" value="PseudoU_synth_2"/>
    <property type="match status" value="1"/>
</dbReference>
<dbReference type="InterPro" id="IPR018496">
    <property type="entry name" value="PsdUridine_synth_RsuA/RluB_CS"/>
</dbReference>
<comment type="similarity">
    <text evidence="2 5">Belongs to the pseudouridine synthase RsuA family.</text>
</comment>
<dbReference type="InterPro" id="IPR050343">
    <property type="entry name" value="RsuA_PseudoU_synthase"/>
</dbReference>
<comment type="caution">
    <text evidence="8">The sequence shown here is derived from an EMBL/GenBank/DDBJ whole genome shotgun (WGS) entry which is preliminary data.</text>
</comment>
<dbReference type="CDD" id="cd02870">
    <property type="entry name" value="PseudoU_synth_RsuA_like"/>
    <property type="match status" value="1"/>
</dbReference>
<dbReference type="AlphaFoldDB" id="A0A316AA85"/>
<dbReference type="Proteomes" id="UP000245469">
    <property type="component" value="Unassembled WGS sequence"/>
</dbReference>
<dbReference type="InterPro" id="IPR020094">
    <property type="entry name" value="TruA/RsuA/RluB/E/F_N"/>
</dbReference>
<proteinExistence type="inferred from homology"/>
<dbReference type="SUPFAM" id="SSF55174">
    <property type="entry name" value="Alpha-L RNA-binding motif"/>
    <property type="match status" value="1"/>
</dbReference>
<dbReference type="PANTHER" id="PTHR47683">
    <property type="entry name" value="PSEUDOURIDINE SYNTHASE FAMILY PROTEIN-RELATED"/>
    <property type="match status" value="1"/>
</dbReference>
<gene>
    <name evidence="8" type="ORF">BXY45_106128</name>
</gene>
<name>A0A316AA85_9ACTN</name>
<dbReference type="InterPro" id="IPR042092">
    <property type="entry name" value="PsdUridine_s_RsuA/RluB/E/F_cat"/>
</dbReference>
<dbReference type="GO" id="GO:0000455">
    <property type="term" value="P:enzyme-directed rRNA pseudouridine synthesis"/>
    <property type="evidence" value="ECO:0007669"/>
    <property type="project" value="UniProtKB-ARBA"/>
</dbReference>
<dbReference type="OrthoDB" id="9807213at2"/>
<dbReference type="GO" id="GO:0120159">
    <property type="term" value="F:rRNA pseudouridine synthase activity"/>
    <property type="evidence" value="ECO:0007669"/>
    <property type="project" value="UniProtKB-ARBA"/>
</dbReference>
<dbReference type="SUPFAM" id="SSF55120">
    <property type="entry name" value="Pseudouridine synthase"/>
    <property type="match status" value="1"/>
</dbReference>
<dbReference type="Gene3D" id="3.30.70.1560">
    <property type="entry name" value="Alpha-L RNA-binding motif"/>
    <property type="match status" value="1"/>
</dbReference>
<dbReference type="NCBIfam" id="TIGR00093">
    <property type="entry name" value="pseudouridine synthase"/>
    <property type="match status" value="1"/>
</dbReference>
<protein>
    <recommendedName>
        <fullName evidence="5">Pseudouridine synthase</fullName>
        <ecNumber evidence="5">5.4.99.-</ecNumber>
    </recommendedName>
</protein>
<dbReference type="InterPro" id="IPR006145">
    <property type="entry name" value="PsdUridine_synth_RsuA/RluA"/>
</dbReference>
<dbReference type="GO" id="GO:0003723">
    <property type="term" value="F:RNA binding"/>
    <property type="evidence" value="ECO:0007669"/>
    <property type="project" value="UniProtKB-KW"/>
</dbReference>
<evidence type="ECO:0000256" key="1">
    <source>
        <dbReference type="ARBA" id="ARBA00000073"/>
    </source>
</evidence>
<dbReference type="RefSeq" id="WP_109773596.1">
    <property type="nucleotide sequence ID" value="NZ_QGDQ01000006.1"/>
</dbReference>
<dbReference type="PROSITE" id="PS01149">
    <property type="entry name" value="PSI_RSU"/>
    <property type="match status" value="1"/>
</dbReference>
<evidence type="ECO:0000259" key="7">
    <source>
        <dbReference type="SMART" id="SM00363"/>
    </source>
</evidence>
<dbReference type="EC" id="5.4.99.-" evidence="5"/>
<dbReference type="FunFam" id="3.10.290.10:FF:000003">
    <property type="entry name" value="Pseudouridine synthase"/>
    <property type="match status" value="1"/>
</dbReference>